<name>A0AAV9BC48_ACOGR</name>
<dbReference type="Proteomes" id="UP001179952">
    <property type="component" value="Unassembled WGS sequence"/>
</dbReference>
<proteinExistence type="predicted"/>
<evidence type="ECO:0000256" key="1">
    <source>
        <dbReference type="SAM" id="MobiDB-lite"/>
    </source>
</evidence>
<evidence type="ECO:0000313" key="2">
    <source>
        <dbReference type="EMBL" id="KAK1274008.1"/>
    </source>
</evidence>
<evidence type="ECO:0000313" key="3">
    <source>
        <dbReference type="Proteomes" id="UP001179952"/>
    </source>
</evidence>
<evidence type="ECO:0008006" key="4">
    <source>
        <dbReference type="Google" id="ProtNLM"/>
    </source>
</evidence>
<dbReference type="EMBL" id="JAUJYN010000004">
    <property type="protein sequence ID" value="KAK1274008.1"/>
    <property type="molecule type" value="Genomic_DNA"/>
</dbReference>
<protein>
    <recommendedName>
        <fullName evidence="4">Retrotransposon gag domain-containing protein</fullName>
    </recommendedName>
</protein>
<feature type="region of interest" description="Disordered" evidence="1">
    <location>
        <begin position="119"/>
        <end position="140"/>
    </location>
</feature>
<dbReference type="PANTHER" id="PTHR33223:SF10">
    <property type="entry name" value="AMINOTRANSFERASE-LIKE PLANT MOBILE DOMAIN-CONTAINING PROTEIN"/>
    <property type="match status" value="1"/>
</dbReference>
<reference evidence="2" key="1">
    <citation type="journal article" date="2023" name="Nat. Commun.">
        <title>Diploid and tetraploid genomes of Acorus and the evolution of monocots.</title>
        <authorList>
            <person name="Ma L."/>
            <person name="Liu K.W."/>
            <person name="Li Z."/>
            <person name="Hsiao Y.Y."/>
            <person name="Qi Y."/>
            <person name="Fu T."/>
            <person name="Tang G.D."/>
            <person name="Zhang D."/>
            <person name="Sun W.H."/>
            <person name="Liu D.K."/>
            <person name="Li Y."/>
            <person name="Chen G.Z."/>
            <person name="Liu X.D."/>
            <person name="Liao X.Y."/>
            <person name="Jiang Y.T."/>
            <person name="Yu X."/>
            <person name="Hao Y."/>
            <person name="Huang J."/>
            <person name="Zhao X.W."/>
            <person name="Ke S."/>
            <person name="Chen Y.Y."/>
            <person name="Wu W.L."/>
            <person name="Hsu J.L."/>
            <person name="Lin Y.F."/>
            <person name="Huang M.D."/>
            <person name="Li C.Y."/>
            <person name="Huang L."/>
            <person name="Wang Z.W."/>
            <person name="Zhao X."/>
            <person name="Zhong W.Y."/>
            <person name="Peng D.H."/>
            <person name="Ahmad S."/>
            <person name="Lan S."/>
            <person name="Zhang J.S."/>
            <person name="Tsai W.C."/>
            <person name="Van de Peer Y."/>
            <person name="Liu Z.J."/>
        </authorList>
    </citation>
    <scope>NUCLEOTIDE SEQUENCE</scope>
    <source>
        <strain evidence="2">SCP</strain>
    </source>
</reference>
<feature type="compositionally biased region" description="Basic residues" evidence="1">
    <location>
        <begin position="127"/>
        <end position="136"/>
    </location>
</feature>
<dbReference type="AlphaFoldDB" id="A0AAV9BC48"/>
<sequence length="429" mass="49016">MFAEHFIYSRRRKKDLGDLMKIQMLSGEMIRQFVDRFRILKFKVEDCNEDAAIMAFRNGLSSGNGLKESLIKHTPYHLRDLMGRAEKYAKVEEESKTLKLAMVASRSPPTVATPSLAIKRPQEPHKKDQRGKKGKRLCASTNEVREGRGMFFKIPLIQILSKIQGEPWFRWPAPMRSDESKRDQALHCDYHRSVGHTIDQRRILRGFLETQFQKGRLEEYGPIEKASASVEWHVTSIDPNTSTGVIDDIFGGVPHHISPKSAHRDSSTMQVSFEMMQIDHEPKLVVKRQRSGDEGSITFSNADLEGVQAPHSDALVITLRISNFDVKRILVVTGIWADILFMKPFLRMGLKAADLTPMKDPSGRIQWSTSHPRWMNHTIGSSRELNLYIAQKVPQHTGTSDMSFLRRHFAPLHCSLWHAVRSALLKDID</sequence>
<reference evidence="2" key="2">
    <citation type="submission" date="2023-06" db="EMBL/GenBank/DDBJ databases">
        <authorList>
            <person name="Ma L."/>
            <person name="Liu K.-W."/>
            <person name="Li Z."/>
            <person name="Hsiao Y.-Y."/>
            <person name="Qi Y."/>
            <person name="Fu T."/>
            <person name="Tang G."/>
            <person name="Zhang D."/>
            <person name="Sun W.-H."/>
            <person name="Liu D.-K."/>
            <person name="Li Y."/>
            <person name="Chen G.-Z."/>
            <person name="Liu X.-D."/>
            <person name="Liao X.-Y."/>
            <person name="Jiang Y.-T."/>
            <person name="Yu X."/>
            <person name="Hao Y."/>
            <person name="Huang J."/>
            <person name="Zhao X.-W."/>
            <person name="Ke S."/>
            <person name="Chen Y.-Y."/>
            <person name="Wu W.-L."/>
            <person name="Hsu J.-L."/>
            <person name="Lin Y.-F."/>
            <person name="Huang M.-D."/>
            <person name="Li C.-Y."/>
            <person name="Huang L."/>
            <person name="Wang Z.-W."/>
            <person name="Zhao X."/>
            <person name="Zhong W.-Y."/>
            <person name="Peng D.-H."/>
            <person name="Ahmad S."/>
            <person name="Lan S."/>
            <person name="Zhang J.-S."/>
            <person name="Tsai W.-C."/>
            <person name="Van De Peer Y."/>
            <person name="Liu Z.-J."/>
        </authorList>
    </citation>
    <scope>NUCLEOTIDE SEQUENCE</scope>
    <source>
        <strain evidence="2">SCP</strain>
        <tissue evidence="2">Leaves</tissue>
    </source>
</reference>
<dbReference type="PANTHER" id="PTHR33223">
    <property type="entry name" value="CCHC-TYPE DOMAIN-CONTAINING PROTEIN"/>
    <property type="match status" value="1"/>
</dbReference>
<accession>A0AAV9BC48</accession>
<organism evidence="2 3">
    <name type="scientific">Acorus gramineus</name>
    <name type="common">Dwarf sweet flag</name>
    <dbReference type="NCBI Taxonomy" id="55184"/>
    <lineage>
        <taxon>Eukaryota</taxon>
        <taxon>Viridiplantae</taxon>
        <taxon>Streptophyta</taxon>
        <taxon>Embryophyta</taxon>
        <taxon>Tracheophyta</taxon>
        <taxon>Spermatophyta</taxon>
        <taxon>Magnoliopsida</taxon>
        <taxon>Liliopsida</taxon>
        <taxon>Acoraceae</taxon>
        <taxon>Acorus</taxon>
    </lineage>
</organism>
<keyword evidence="3" id="KW-1185">Reference proteome</keyword>
<comment type="caution">
    <text evidence="2">The sequence shown here is derived from an EMBL/GenBank/DDBJ whole genome shotgun (WGS) entry which is preliminary data.</text>
</comment>
<gene>
    <name evidence="2" type="ORF">QJS04_geneDACA015230</name>
</gene>